<evidence type="ECO:0000313" key="12">
    <source>
        <dbReference type="Proteomes" id="UP000664277"/>
    </source>
</evidence>
<dbReference type="FunFam" id="3.40.50.2020:FF:000007">
    <property type="entry name" value="Ribose-phosphate pyrophosphokinase"/>
    <property type="match status" value="1"/>
</dbReference>
<dbReference type="Proteomes" id="UP000664277">
    <property type="component" value="Unassembled WGS sequence"/>
</dbReference>
<feature type="domain" description="Ribose-phosphate pyrophosphokinase N-terminal" evidence="10">
    <location>
        <begin position="15"/>
        <end position="131"/>
    </location>
</feature>
<evidence type="ECO:0000313" key="11">
    <source>
        <dbReference type="EMBL" id="MBN8660001.1"/>
    </source>
</evidence>
<dbReference type="GO" id="GO:0016301">
    <property type="term" value="F:kinase activity"/>
    <property type="evidence" value="ECO:0007669"/>
    <property type="project" value="UniProtKB-KW"/>
</dbReference>
<feature type="binding site" evidence="9">
    <location>
        <begin position="48"/>
        <end position="50"/>
    </location>
    <ligand>
        <name>ATP</name>
        <dbReference type="ChEBI" id="CHEBI:30616"/>
    </ligand>
</feature>
<dbReference type="PANTHER" id="PTHR10210:SF41">
    <property type="entry name" value="RIBOSE-PHOSPHATE PYROPHOSPHOKINASE 1, CHLOROPLASTIC"/>
    <property type="match status" value="1"/>
</dbReference>
<dbReference type="GO" id="GO:0006015">
    <property type="term" value="P:5-phosphoribose 1-diphosphate biosynthetic process"/>
    <property type="evidence" value="ECO:0007669"/>
    <property type="project" value="UniProtKB-UniRule"/>
</dbReference>
<feature type="binding site" evidence="9">
    <location>
        <position position="230"/>
    </location>
    <ligand>
        <name>D-ribose 5-phosphate</name>
        <dbReference type="ChEBI" id="CHEBI:78346"/>
    </ligand>
</feature>
<dbReference type="GO" id="GO:0000287">
    <property type="term" value="F:magnesium ion binding"/>
    <property type="evidence" value="ECO:0007669"/>
    <property type="project" value="UniProtKB-UniRule"/>
</dbReference>
<dbReference type="UniPathway" id="UPA00087">
    <property type="reaction ID" value="UER00172"/>
</dbReference>
<name>A0A8J7P7Y3_9BACT</name>
<keyword evidence="3 9" id="KW-0545">Nucleotide biosynthesis</keyword>
<dbReference type="GO" id="GO:0005737">
    <property type="term" value="C:cytoplasm"/>
    <property type="evidence" value="ECO:0007669"/>
    <property type="project" value="UniProtKB-SubCell"/>
</dbReference>
<feature type="binding site" evidence="9">
    <location>
        <position position="180"/>
    </location>
    <ligand>
        <name>Mg(2+)</name>
        <dbReference type="ChEBI" id="CHEBI:18420"/>
    </ligand>
</feature>
<reference evidence="11" key="1">
    <citation type="submission" date="2021-02" db="EMBL/GenBank/DDBJ databases">
        <title>Genome-Resolved Metagenomics of a Microbial Community Performing Photosynthetic Biological Nutrient Removal.</title>
        <authorList>
            <person name="Mcdaniel E.A."/>
        </authorList>
    </citation>
    <scope>NUCLEOTIDE SEQUENCE</scope>
    <source>
        <strain evidence="11">UWPOB_OBS1</strain>
    </source>
</reference>
<dbReference type="AlphaFoldDB" id="A0A8J7P7Y3"/>
<evidence type="ECO:0000256" key="3">
    <source>
        <dbReference type="ARBA" id="ARBA00022727"/>
    </source>
</evidence>
<dbReference type="GO" id="GO:0005524">
    <property type="term" value="F:ATP binding"/>
    <property type="evidence" value="ECO:0007669"/>
    <property type="project" value="UniProtKB-KW"/>
</dbReference>
<keyword evidence="2 9" id="KW-0479">Metal-binding</keyword>
<comment type="subcellular location">
    <subcellularLocation>
        <location evidence="9">Cytoplasm</location>
    </subcellularLocation>
</comment>
<feature type="binding site" evidence="9">
    <location>
        <begin position="234"/>
        <end position="238"/>
    </location>
    <ligand>
        <name>D-ribose 5-phosphate</name>
        <dbReference type="ChEBI" id="CHEBI:78346"/>
    </ligand>
</feature>
<dbReference type="NCBIfam" id="NF002320">
    <property type="entry name" value="PRK01259.1"/>
    <property type="match status" value="1"/>
</dbReference>
<dbReference type="NCBIfam" id="TIGR01251">
    <property type="entry name" value="ribP_PPkin"/>
    <property type="match status" value="1"/>
</dbReference>
<evidence type="ECO:0000256" key="6">
    <source>
        <dbReference type="ARBA" id="ARBA00022840"/>
    </source>
</evidence>
<sequence>MPARAQSISGSKLDLKILSGTANPELAKEVAEHLGLGLTPLRISPFSDGEIYVQLQESVRGVDCFVIQPTCTPVNENLMELLILLDALKRASAGRITVVMPYYGYGRQDRKAAGREAITAKLIADLLTTAGAQRVVALDLHAPQIMGFFNILVDHLYASPVLLDYVRSLNLKDIVLVSPDVGGVSRTRAFAKKLDDAPIAIIDKRRTKHNVAEVMSVVGEVDGKVAIMVDDMVDTAGTLVKGAELLIKEGATKVYACATHAVLSGPANERLDNSPIEQLIVTNSIPHDKENVSPKIVQLSVAKLLGEAIWRIHDDSSVSEMFE</sequence>
<dbReference type="InterPro" id="IPR000836">
    <property type="entry name" value="PRTase_dom"/>
</dbReference>
<feature type="binding site" evidence="9">
    <location>
        <position position="206"/>
    </location>
    <ligand>
        <name>D-ribose 5-phosphate</name>
        <dbReference type="ChEBI" id="CHEBI:78346"/>
    </ligand>
</feature>
<dbReference type="GO" id="GO:0002189">
    <property type="term" value="C:ribose phosphate diphosphokinase complex"/>
    <property type="evidence" value="ECO:0007669"/>
    <property type="project" value="TreeGrafter"/>
</dbReference>
<dbReference type="HAMAP" id="MF_00583_B">
    <property type="entry name" value="RibP_PPkinase_B"/>
    <property type="match status" value="1"/>
</dbReference>
<dbReference type="InterPro" id="IPR029057">
    <property type="entry name" value="PRTase-like"/>
</dbReference>
<evidence type="ECO:0000256" key="9">
    <source>
        <dbReference type="HAMAP-Rule" id="MF_00583"/>
    </source>
</evidence>
<comment type="caution">
    <text evidence="11">The sequence shown here is derived from an EMBL/GenBank/DDBJ whole genome shotgun (WGS) entry which is preliminary data.</text>
</comment>
<gene>
    <name evidence="9" type="primary">prs</name>
    <name evidence="11" type="ORF">J0M35_06530</name>
</gene>
<comment type="catalytic activity">
    <reaction evidence="8 9">
        <text>D-ribose 5-phosphate + ATP = 5-phospho-alpha-D-ribose 1-diphosphate + AMP + H(+)</text>
        <dbReference type="Rhea" id="RHEA:15609"/>
        <dbReference type="ChEBI" id="CHEBI:15378"/>
        <dbReference type="ChEBI" id="CHEBI:30616"/>
        <dbReference type="ChEBI" id="CHEBI:58017"/>
        <dbReference type="ChEBI" id="CHEBI:78346"/>
        <dbReference type="ChEBI" id="CHEBI:456215"/>
        <dbReference type="EC" id="2.7.6.1"/>
    </reaction>
</comment>
<feature type="binding site" evidence="9">
    <location>
        <position position="141"/>
    </location>
    <ligand>
        <name>Mg(2+)</name>
        <dbReference type="ChEBI" id="CHEBI:18420"/>
    </ligand>
</feature>
<dbReference type="EMBL" id="JAFLCK010000007">
    <property type="protein sequence ID" value="MBN8660001.1"/>
    <property type="molecule type" value="Genomic_DNA"/>
</dbReference>
<dbReference type="Pfam" id="PF13793">
    <property type="entry name" value="Pribosyltran_N"/>
    <property type="match status" value="1"/>
</dbReference>
<feature type="binding site" evidence="9">
    <location>
        <begin position="107"/>
        <end position="108"/>
    </location>
    <ligand>
        <name>ATP</name>
        <dbReference type="ChEBI" id="CHEBI:30616"/>
    </ligand>
</feature>
<dbReference type="SUPFAM" id="SSF53271">
    <property type="entry name" value="PRTase-like"/>
    <property type="match status" value="2"/>
</dbReference>
<evidence type="ECO:0000256" key="8">
    <source>
        <dbReference type="ARBA" id="ARBA00049535"/>
    </source>
</evidence>
<dbReference type="SMART" id="SM01400">
    <property type="entry name" value="Pribosyltran_N"/>
    <property type="match status" value="1"/>
</dbReference>
<dbReference type="InterPro" id="IPR029099">
    <property type="entry name" value="Pribosyltran_N"/>
</dbReference>
<evidence type="ECO:0000256" key="1">
    <source>
        <dbReference type="ARBA" id="ARBA00022679"/>
    </source>
</evidence>
<keyword evidence="6 9" id="KW-0067">ATP-binding</keyword>
<evidence type="ECO:0000256" key="5">
    <source>
        <dbReference type="ARBA" id="ARBA00022777"/>
    </source>
</evidence>
<evidence type="ECO:0000256" key="2">
    <source>
        <dbReference type="ARBA" id="ARBA00022723"/>
    </source>
</evidence>
<evidence type="ECO:0000256" key="4">
    <source>
        <dbReference type="ARBA" id="ARBA00022741"/>
    </source>
</evidence>
<dbReference type="EC" id="2.7.6.1" evidence="9"/>
<accession>A0A8J7P7Y3</accession>
<keyword evidence="1 9" id="KW-0808">Transferase</keyword>
<dbReference type="Pfam" id="PF14572">
    <property type="entry name" value="Pribosyl_synth"/>
    <property type="match status" value="1"/>
</dbReference>
<feature type="active site" evidence="9">
    <location>
        <position position="204"/>
    </location>
</feature>
<organism evidence="11 12">
    <name type="scientific">Candidatus Obscuribacter phosphatis</name>
    <dbReference type="NCBI Taxonomy" id="1906157"/>
    <lineage>
        <taxon>Bacteria</taxon>
        <taxon>Bacillati</taxon>
        <taxon>Candidatus Melainabacteria</taxon>
        <taxon>Candidatus Obscuribacterales</taxon>
        <taxon>Candidatus Obscuribacteraceae</taxon>
        <taxon>Candidatus Obscuribacter</taxon>
    </lineage>
</organism>
<dbReference type="PANTHER" id="PTHR10210">
    <property type="entry name" value="RIBOSE-PHOSPHATE DIPHOSPHOKINASE FAMILY MEMBER"/>
    <property type="match status" value="1"/>
</dbReference>
<protein>
    <recommendedName>
        <fullName evidence="9">Ribose-phosphate pyrophosphokinase</fullName>
        <shortName evidence="9">RPPK</shortName>
        <ecNumber evidence="9">2.7.6.1</ecNumber>
    </recommendedName>
    <alternativeName>
        <fullName evidence="9">5-phospho-D-ribosyl alpha-1-diphosphate synthase</fullName>
    </alternativeName>
    <alternativeName>
        <fullName evidence="9">Phosphoribosyl diphosphate synthase</fullName>
    </alternativeName>
    <alternativeName>
        <fullName evidence="9">Phosphoribosyl pyrophosphate synthase</fullName>
        <shortName evidence="9">P-Rib-PP synthase</shortName>
        <shortName evidence="9">PRPP synthase</shortName>
        <shortName evidence="9">PRPPase</shortName>
    </alternativeName>
</protein>
<comment type="subunit">
    <text evidence="9">Homohexamer.</text>
</comment>
<keyword evidence="7 9" id="KW-0460">Magnesium</keyword>
<evidence type="ECO:0000256" key="7">
    <source>
        <dbReference type="ARBA" id="ARBA00022842"/>
    </source>
</evidence>
<dbReference type="InterPro" id="IPR005946">
    <property type="entry name" value="Rib-P_diPkinase"/>
</dbReference>
<comment type="pathway">
    <text evidence="9">Metabolic intermediate biosynthesis; 5-phospho-alpha-D-ribose 1-diphosphate biosynthesis; 5-phospho-alpha-D-ribose 1-diphosphate from D-ribose 5-phosphate (route I): step 1/1.</text>
</comment>
<evidence type="ECO:0000259" key="10">
    <source>
        <dbReference type="Pfam" id="PF13793"/>
    </source>
</evidence>
<comment type="cofactor">
    <cofactor evidence="9">
        <name>Mg(2+)</name>
        <dbReference type="ChEBI" id="CHEBI:18420"/>
    </cofactor>
    <text evidence="9">Binds 2 Mg(2+) ions per subunit.</text>
</comment>
<dbReference type="CDD" id="cd06223">
    <property type="entry name" value="PRTases_typeI"/>
    <property type="match status" value="1"/>
</dbReference>
<keyword evidence="4 9" id="KW-0547">Nucleotide-binding</keyword>
<keyword evidence="5 9" id="KW-0418">Kinase</keyword>
<comment type="similarity">
    <text evidence="9">Belongs to the ribose-phosphate pyrophosphokinase family. Class I subfamily.</text>
</comment>
<proteinExistence type="inferred from homology"/>
<dbReference type="GO" id="GO:0006164">
    <property type="term" value="P:purine nucleotide biosynthetic process"/>
    <property type="evidence" value="ECO:0007669"/>
    <property type="project" value="TreeGrafter"/>
</dbReference>
<keyword evidence="9" id="KW-0963">Cytoplasm</keyword>
<dbReference type="InterPro" id="IPR037515">
    <property type="entry name" value="Rib-P_diPkinase_bac"/>
</dbReference>
<comment type="function">
    <text evidence="9">Involved in the biosynthesis of the central metabolite phospho-alpha-D-ribosyl-1-pyrophosphate (PRPP) via the transfer of pyrophosphoryl group from ATP to 1-hydroxyl of ribose-5-phosphate (Rib-5-P).</text>
</comment>
<dbReference type="GO" id="GO:0004749">
    <property type="term" value="F:ribose phosphate diphosphokinase activity"/>
    <property type="evidence" value="ECO:0007669"/>
    <property type="project" value="UniProtKB-UniRule"/>
</dbReference>
<dbReference type="Gene3D" id="3.40.50.2020">
    <property type="match status" value="2"/>
</dbReference>